<evidence type="ECO:0000313" key="1">
    <source>
        <dbReference type="EMBL" id="KAK1286119.1"/>
    </source>
</evidence>
<evidence type="ECO:0000313" key="2">
    <source>
        <dbReference type="Proteomes" id="UP001180020"/>
    </source>
</evidence>
<organism evidence="1 2">
    <name type="scientific">Acorus calamus</name>
    <name type="common">Sweet flag</name>
    <dbReference type="NCBI Taxonomy" id="4465"/>
    <lineage>
        <taxon>Eukaryota</taxon>
        <taxon>Viridiplantae</taxon>
        <taxon>Streptophyta</taxon>
        <taxon>Embryophyta</taxon>
        <taxon>Tracheophyta</taxon>
        <taxon>Spermatophyta</taxon>
        <taxon>Magnoliopsida</taxon>
        <taxon>Liliopsida</taxon>
        <taxon>Acoraceae</taxon>
        <taxon>Acorus</taxon>
    </lineage>
</organism>
<proteinExistence type="predicted"/>
<gene>
    <name evidence="1" type="ORF">QJS10_CPB20g00111</name>
</gene>
<sequence>MASSPAPRHCHWSLLLRKSGDLNSLLRIINDSFLSLNDGLSSITTKAMSPLETEKVK</sequence>
<comment type="caution">
    <text evidence="1">The sequence shown here is derived from an EMBL/GenBank/DDBJ whole genome shotgun (WGS) entry which is preliminary data.</text>
</comment>
<dbReference type="EMBL" id="JAUJYO010000020">
    <property type="protein sequence ID" value="KAK1286119.1"/>
    <property type="molecule type" value="Genomic_DNA"/>
</dbReference>
<reference evidence="1" key="1">
    <citation type="journal article" date="2023" name="Nat. Commun.">
        <title>Diploid and tetraploid genomes of Acorus and the evolution of monocots.</title>
        <authorList>
            <person name="Ma L."/>
            <person name="Liu K.W."/>
            <person name="Li Z."/>
            <person name="Hsiao Y.Y."/>
            <person name="Qi Y."/>
            <person name="Fu T."/>
            <person name="Tang G.D."/>
            <person name="Zhang D."/>
            <person name="Sun W.H."/>
            <person name="Liu D.K."/>
            <person name="Li Y."/>
            <person name="Chen G.Z."/>
            <person name="Liu X.D."/>
            <person name="Liao X.Y."/>
            <person name="Jiang Y.T."/>
            <person name="Yu X."/>
            <person name="Hao Y."/>
            <person name="Huang J."/>
            <person name="Zhao X.W."/>
            <person name="Ke S."/>
            <person name="Chen Y.Y."/>
            <person name="Wu W.L."/>
            <person name="Hsu J.L."/>
            <person name="Lin Y.F."/>
            <person name="Huang M.D."/>
            <person name="Li C.Y."/>
            <person name="Huang L."/>
            <person name="Wang Z.W."/>
            <person name="Zhao X."/>
            <person name="Zhong W.Y."/>
            <person name="Peng D.H."/>
            <person name="Ahmad S."/>
            <person name="Lan S."/>
            <person name="Zhang J.S."/>
            <person name="Tsai W.C."/>
            <person name="Van de Peer Y."/>
            <person name="Liu Z.J."/>
        </authorList>
    </citation>
    <scope>NUCLEOTIDE SEQUENCE</scope>
    <source>
        <strain evidence="1">CP</strain>
    </source>
</reference>
<keyword evidence="2" id="KW-1185">Reference proteome</keyword>
<dbReference type="AlphaFoldDB" id="A0AAV9CC09"/>
<dbReference type="Proteomes" id="UP001180020">
    <property type="component" value="Unassembled WGS sequence"/>
</dbReference>
<accession>A0AAV9CC09</accession>
<reference evidence="1" key="2">
    <citation type="submission" date="2023-06" db="EMBL/GenBank/DDBJ databases">
        <authorList>
            <person name="Ma L."/>
            <person name="Liu K.-W."/>
            <person name="Li Z."/>
            <person name="Hsiao Y.-Y."/>
            <person name="Qi Y."/>
            <person name="Fu T."/>
            <person name="Tang G."/>
            <person name="Zhang D."/>
            <person name="Sun W.-H."/>
            <person name="Liu D.-K."/>
            <person name="Li Y."/>
            <person name="Chen G.-Z."/>
            <person name="Liu X.-D."/>
            <person name="Liao X.-Y."/>
            <person name="Jiang Y.-T."/>
            <person name="Yu X."/>
            <person name="Hao Y."/>
            <person name="Huang J."/>
            <person name="Zhao X.-W."/>
            <person name="Ke S."/>
            <person name="Chen Y.-Y."/>
            <person name="Wu W.-L."/>
            <person name="Hsu J.-L."/>
            <person name="Lin Y.-F."/>
            <person name="Huang M.-D."/>
            <person name="Li C.-Y."/>
            <person name="Huang L."/>
            <person name="Wang Z.-W."/>
            <person name="Zhao X."/>
            <person name="Zhong W.-Y."/>
            <person name="Peng D.-H."/>
            <person name="Ahmad S."/>
            <person name="Lan S."/>
            <person name="Zhang J.-S."/>
            <person name="Tsai W.-C."/>
            <person name="Van De Peer Y."/>
            <person name="Liu Z.-J."/>
        </authorList>
    </citation>
    <scope>NUCLEOTIDE SEQUENCE</scope>
    <source>
        <strain evidence="1">CP</strain>
        <tissue evidence="1">Leaves</tissue>
    </source>
</reference>
<protein>
    <submittedName>
        <fullName evidence="1">Uncharacterized protein</fullName>
    </submittedName>
</protein>
<name>A0AAV9CC09_ACOCL</name>